<sequence length="388" mass="42602">MNKRKIAIFGSTGSIGIQALDVIAAHPDRFSVEVLTAQQNADLLIEQALKFKPNAVVIGSEEKYKQVKDVLFDKGIKVFAGAKSMVEVASWSSIDMMLAAIMGFAGLAPTLSAIEQGTPVALANKETLVVAGDIVMATARRKNVPVIPVDSEHSAIFQCLMGEPLSKVEKVILTASGGPFLGKKPNFLINVKKDHALQHPNWSMGAKITIDSATLMNKGLEMIEARWLFGLQPEHIEVVIHPQSIIHSMVQFVDGSLKAQMGLPDMKLPIQYALAYPDRLANDWPRFSFRNYPALTFEQPDTKTFRNLAIAMEAMAKGGNAACVMNAANEEVVYAFLKNRIGFLQMTEVIEETMTKIPFIETPTLHDYYECDNAAREHAASLINSIVI</sequence>
<feature type="binding site" evidence="9">
    <location>
        <position position="125"/>
    </location>
    <ligand>
        <name>1-deoxy-D-xylulose 5-phosphate</name>
        <dbReference type="ChEBI" id="CHEBI:57792"/>
    </ligand>
</feature>
<comment type="cofactor">
    <cofactor evidence="9">
        <name>Mg(2+)</name>
        <dbReference type="ChEBI" id="CHEBI:18420"/>
    </cofactor>
    <cofactor evidence="9">
        <name>Mn(2+)</name>
        <dbReference type="ChEBI" id="CHEBI:29035"/>
    </cofactor>
</comment>
<evidence type="ECO:0000259" key="12">
    <source>
        <dbReference type="Pfam" id="PF13288"/>
    </source>
</evidence>
<evidence type="ECO:0000313" key="13">
    <source>
        <dbReference type="EMBL" id="MCW3486539.1"/>
    </source>
</evidence>
<evidence type="ECO:0000256" key="2">
    <source>
        <dbReference type="ARBA" id="ARBA00006825"/>
    </source>
</evidence>
<feature type="binding site" evidence="9">
    <location>
        <position position="15"/>
    </location>
    <ligand>
        <name>NADPH</name>
        <dbReference type="ChEBI" id="CHEBI:57783"/>
    </ligand>
</feature>
<feature type="binding site" evidence="9">
    <location>
        <position position="218"/>
    </location>
    <ligand>
        <name>1-deoxy-D-xylulose 5-phosphate</name>
        <dbReference type="ChEBI" id="CHEBI:57792"/>
    </ligand>
</feature>
<dbReference type="HAMAP" id="MF_00183">
    <property type="entry name" value="DXP_reductoisom"/>
    <property type="match status" value="1"/>
</dbReference>
<keyword evidence="7 9" id="KW-0414">Isoprene biosynthesis</keyword>
<organism evidence="13 14">
    <name type="scientific">Chitinophaga nivalis</name>
    <dbReference type="NCBI Taxonomy" id="2991709"/>
    <lineage>
        <taxon>Bacteria</taxon>
        <taxon>Pseudomonadati</taxon>
        <taxon>Bacteroidota</taxon>
        <taxon>Chitinophagia</taxon>
        <taxon>Chitinophagales</taxon>
        <taxon>Chitinophagaceae</taxon>
        <taxon>Chitinophaga</taxon>
    </lineage>
</organism>
<comment type="catalytic activity">
    <reaction evidence="8">
        <text>2-C-methyl-D-erythritol 4-phosphate + NADP(+) = 1-deoxy-D-xylulose 5-phosphate + NADPH + H(+)</text>
        <dbReference type="Rhea" id="RHEA:13717"/>
        <dbReference type="ChEBI" id="CHEBI:15378"/>
        <dbReference type="ChEBI" id="CHEBI:57783"/>
        <dbReference type="ChEBI" id="CHEBI:57792"/>
        <dbReference type="ChEBI" id="CHEBI:58262"/>
        <dbReference type="ChEBI" id="CHEBI:58349"/>
        <dbReference type="EC" id="1.1.1.267"/>
    </reaction>
    <physiologicalReaction direction="right-to-left" evidence="8">
        <dbReference type="Rhea" id="RHEA:13719"/>
    </physiologicalReaction>
</comment>
<gene>
    <name evidence="9" type="primary">dxr</name>
    <name evidence="13" type="ORF">OL497_21740</name>
</gene>
<feature type="binding site" evidence="9">
    <location>
        <position position="151"/>
    </location>
    <ligand>
        <name>1-deoxy-D-xylulose 5-phosphate</name>
        <dbReference type="ChEBI" id="CHEBI:57792"/>
    </ligand>
</feature>
<dbReference type="EMBL" id="JAPDNS010000002">
    <property type="protein sequence ID" value="MCW3486539.1"/>
    <property type="molecule type" value="Genomic_DNA"/>
</dbReference>
<dbReference type="PANTHER" id="PTHR30525">
    <property type="entry name" value="1-DEOXY-D-XYLULOSE 5-PHOSPHATE REDUCTOISOMERASE"/>
    <property type="match status" value="1"/>
</dbReference>
<dbReference type="InterPro" id="IPR003821">
    <property type="entry name" value="DXP_reductoisomerase"/>
</dbReference>
<dbReference type="InterPro" id="IPR013644">
    <property type="entry name" value="DXP_reductoisomerase_C"/>
</dbReference>
<dbReference type="InterPro" id="IPR026877">
    <property type="entry name" value="DXPR_C"/>
</dbReference>
<dbReference type="Gene3D" id="3.40.50.720">
    <property type="entry name" value="NAD(P)-binding Rossmann-like Domain"/>
    <property type="match status" value="1"/>
</dbReference>
<feature type="binding site" evidence="9">
    <location>
        <position position="12"/>
    </location>
    <ligand>
        <name>NADPH</name>
        <dbReference type="ChEBI" id="CHEBI:57783"/>
    </ligand>
</feature>
<keyword evidence="14" id="KW-1185">Reference proteome</keyword>
<reference evidence="13 14" key="1">
    <citation type="submission" date="2022-10" db="EMBL/GenBank/DDBJ databases">
        <title>Chitinophaga nivalis PC15 sp. nov., isolated from Pyeongchang county, South Korea.</title>
        <authorList>
            <person name="Trinh H.N."/>
        </authorList>
    </citation>
    <scope>NUCLEOTIDE SEQUENCE [LARGE SCALE GENOMIC DNA]</scope>
    <source>
        <strain evidence="13 14">PC14</strain>
    </source>
</reference>
<evidence type="ECO:0000256" key="1">
    <source>
        <dbReference type="ARBA" id="ARBA00005094"/>
    </source>
</evidence>
<evidence type="ECO:0000256" key="7">
    <source>
        <dbReference type="ARBA" id="ARBA00023229"/>
    </source>
</evidence>
<feature type="domain" description="DXP reductoisomerase C-terminal" evidence="12">
    <location>
        <begin position="261"/>
        <end position="377"/>
    </location>
</feature>
<feature type="binding site" evidence="9">
    <location>
        <position position="221"/>
    </location>
    <ligand>
        <name>1-deoxy-D-xylulose 5-phosphate</name>
        <dbReference type="ChEBI" id="CHEBI:57792"/>
    </ligand>
</feature>
<dbReference type="NCBIfam" id="TIGR00243">
    <property type="entry name" value="Dxr"/>
    <property type="match status" value="1"/>
</dbReference>
<comment type="pathway">
    <text evidence="1 9">Isoprenoid biosynthesis; isopentenyl diphosphate biosynthesis via DXP pathway; isopentenyl diphosphate from 1-deoxy-D-xylulose 5-phosphate: step 1/6.</text>
</comment>
<dbReference type="GO" id="GO:0030604">
    <property type="term" value="F:1-deoxy-D-xylulose-5-phosphate reductoisomerase activity"/>
    <property type="evidence" value="ECO:0007669"/>
    <property type="project" value="UniProtKB-EC"/>
</dbReference>
<dbReference type="EC" id="1.1.1.267" evidence="9"/>
<feature type="binding site" evidence="9">
    <location>
        <position position="221"/>
    </location>
    <ligand>
        <name>Mn(2+)</name>
        <dbReference type="ChEBI" id="CHEBI:29035"/>
    </ligand>
</feature>
<feature type="binding site" evidence="9">
    <location>
        <position position="176"/>
    </location>
    <ligand>
        <name>1-deoxy-D-xylulose 5-phosphate</name>
        <dbReference type="ChEBI" id="CHEBI:57792"/>
    </ligand>
</feature>
<evidence type="ECO:0000256" key="9">
    <source>
        <dbReference type="HAMAP-Rule" id="MF_00183"/>
    </source>
</evidence>
<evidence type="ECO:0000256" key="4">
    <source>
        <dbReference type="ARBA" id="ARBA00022857"/>
    </source>
</evidence>
<keyword evidence="3 9" id="KW-0479">Metal-binding</keyword>
<feature type="binding site" evidence="9">
    <location>
        <position position="124"/>
    </location>
    <ligand>
        <name>NADPH</name>
        <dbReference type="ChEBI" id="CHEBI:57783"/>
    </ligand>
</feature>
<evidence type="ECO:0000313" key="14">
    <source>
        <dbReference type="Proteomes" id="UP001207742"/>
    </source>
</evidence>
<keyword evidence="9" id="KW-0460">Magnesium</keyword>
<comment type="similarity">
    <text evidence="2 9">Belongs to the DXR family.</text>
</comment>
<dbReference type="Proteomes" id="UP001207742">
    <property type="component" value="Unassembled WGS sequence"/>
</dbReference>
<dbReference type="InterPro" id="IPR013512">
    <property type="entry name" value="DXP_reductoisomerase_N"/>
</dbReference>
<keyword evidence="5 9" id="KW-0560">Oxidoreductase</keyword>
<keyword evidence="6 9" id="KW-0464">Manganese</keyword>
<feature type="binding site" evidence="9">
    <location>
        <position position="13"/>
    </location>
    <ligand>
        <name>NADPH</name>
        <dbReference type="ChEBI" id="CHEBI:57783"/>
    </ligand>
</feature>
<keyword evidence="4 9" id="KW-0521">NADP</keyword>
<feature type="binding site" evidence="9">
    <location>
        <position position="14"/>
    </location>
    <ligand>
        <name>NADPH</name>
        <dbReference type="ChEBI" id="CHEBI:57783"/>
    </ligand>
</feature>
<dbReference type="SUPFAM" id="SSF55347">
    <property type="entry name" value="Glyceraldehyde-3-phosphate dehydrogenase-like, C-terminal domain"/>
    <property type="match status" value="1"/>
</dbReference>
<evidence type="ECO:0000256" key="5">
    <source>
        <dbReference type="ARBA" id="ARBA00023002"/>
    </source>
</evidence>
<accession>A0ABT3IRG2</accession>
<dbReference type="PANTHER" id="PTHR30525:SF0">
    <property type="entry name" value="1-DEOXY-D-XYLULOSE 5-PHOSPHATE REDUCTOISOMERASE, CHLOROPLASTIC"/>
    <property type="match status" value="1"/>
</dbReference>
<feature type="binding site" evidence="9">
    <location>
        <position position="217"/>
    </location>
    <ligand>
        <name>1-deoxy-D-xylulose 5-phosphate</name>
        <dbReference type="ChEBI" id="CHEBI:57792"/>
    </ligand>
</feature>
<evidence type="ECO:0000259" key="11">
    <source>
        <dbReference type="Pfam" id="PF08436"/>
    </source>
</evidence>
<dbReference type="SUPFAM" id="SSF51735">
    <property type="entry name" value="NAD(P)-binding Rossmann-fold domains"/>
    <property type="match status" value="1"/>
</dbReference>
<comment type="caution">
    <text evidence="13">The sequence shown here is derived from an EMBL/GenBank/DDBJ whole genome shotgun (WGS) entry which is preliminary data.</text>
</comment>
<feature type="binding site" evidence="9">
    <location>
        <position position="126"/>
    </location>
    <ligand>
        <name>NADPH</name>
        <dbReference type="ChEBI" id="CHEBI:57783"/>
    </ligand>
</feature>
<dbReference type="Pfam" id="PF13288">
    <property type="entry name" value="DXPR_C"/>
    <property type="match status" value="1"/>
</dbReference>
<evidence type="ECO:0000256" key="8">
    <source>
        <dbReference type="ARBA" id="ARBA00048543"/>
    </source>
</evidence>
<dbReference type="PIRSF" id="PIRSF006205">
    <property type="entry name" value="Dxp_reductismrs"/>
    <property type="match status" value="1"/>
</dbReference>
<dbReference type="SUPFAM" id="SSF69055">
    <property type="entry name" value="1-deoxy-D-xylulose-5-phosphate reductoisomerase, C-terminal domain"/>
    <property type="match status" value="1"/>
</dbReference>
<dbReference type="InterPro" id="IPR036291">
    <property type="entry name" value="NAD(P)-bd_dom_sf"/>
</dbReference>
<dbReference type="Gene3D" id="1.10.1740.10">
    <property type="match status" value="1"/>
</dbReference>
<feature type="binding site" evidence="9">
    <location>
        <position position="150"/>
    </location>
    <ligand>
        <name>Mn(2+)</name>
        <dbReference type="ChEBI" id="CHEBI:29035"/>
    </ligand>
</feature>
<comment type="caution">
    <text evidence="9">Lacks conserved residue(s) required for the propagation of feature annotation.</text>
</comment>
<feature type="binding site" evidence="9">
    <location>
        <position position="40"/>
    </location>
    <ligand>
        <name>NADPH</name>
        <dbReference type="ChEBI" id="CHEBI:57783"/>
    </ligand>
</feature>
<dbReference type="InterPro" id="IPR036169">
    <property type="entry name" value="DXPR_C_sf"/>
</dbReference>
<feature type="domain" description="1-deoxy-D-xylulose 5-phosphate reductoisomerase C-terminal" evidence="11">
    <location>
        <begin position="146"/>
        <end position="229"/>
    </location>
</feature>
<evidence type="ECO:0000259" key="10">
    <source>
        <dbReference type="Pfam" id="PF02670"/>
    </source>
</evidence>
<feature type="domain" description="1-deoxy-D-xylulose 5-phosphate reductoisomerase N-terminal" evidence="10">
    <location>
        <begin position="6"/>
        <end position="132"/>
    </location>
</feature>
<dbReference type="Pfam" id="PF08436">
    <property type="entry name" value="DXP_redisom_C"/>
    <property type="match status" value="1"/>
</dbReference>
<dbReference type="NCBIfam" id="NF009114">
    <property type="entry name" value="PRK12464.1"/>
    <property type="match status" value="1"/>
</dbReference>
<feature type="binding site" evidence="9">
    <location>
        <position position="152"/>
    </location>
    <ligand>
        <name>Mn(2+)</name>
        <dbReference type="ChEBI" id="CHEBI:29035"/>
    </ligand>
</feature>
<protein>
    <recommendedName>
        <fullName evidence="9">1-deoxy-D-xylulose 5-phosphate reductoisomerase</fullName>
        <shortName evidence="9">DXP reductoisomerase</shortName>
        <ecNumber evidence="9">1.1.1.267</ecNumber>
    </recommendedName>
    <alternativeName>
        <fullName evidence="9">1-deoxyxylulose-5-phosphate reductoisomerase</fullName>
    </alternativeName>
    <alternativeName>
        <fullName evidence="9">2-C-methyl-D-erythritol 4-phosphate synthase</fullName>
    </alternativeName>
</protein>
<feature type="binding site" evidence="9">
    <location>
        <position position="205"/>
    </location>
    <ligand>
        <name>NADPH</name>
        <dbReference type="ChEBI" id="CHEBI:57783"/>
    </ligand>
</feature>
<dbReference type="RefSeq" id="WP_264733355.1">
    <property type="nucleotide sequence ID" value="NZ_JAPDNR010000001.1"/>
</dbReference>
<dbReference type="Pfam" id="PF02670">
    <property type="entry name" value="DXP_reductoisom"/>
    <property type="match status" value="1"/>
</dbReference>
<feature type="binding site" evidence="9">
    <location>
        <position position="152"/>
    </location>
    <ligand>
        <name>1-deoxy-D-xylulose 5-phosphate</name>
        <dbReference type="ChEBI" id="CHEBI:57792"/>
    </ligand>
</feature>
<evidence type="ECO:0000256" key="3">
    <source>
        <dbReference type="ARBA" id="ARBA00022723"/>
    </source>
</evidence>
<name>A0ABT3IRG2_9BACT</name>
<proteinExistence type="inferred from homology"/>
<comment type="function">
    <text evidence="9">Catalyzes the NADPH-dependent rearrangement and reduction of 1-deoxy-D-xylulose-5-phosphate (DXP) to 2-C-methyl-D-erythritol 4-phosphate (MEP).</text>
</comment>
<feature type="binding site" evidence="9">
    <location>
        <position position="212"/>
    </location>
    <ligand>
        <name>1-deoxy-D-xylulose 5-phosphate</name>
        <dbReference type="ChEBI" id="CHEBI:57792"/>
    </ligand>
</feature>
<evidence type="ECO:0000256" key="6">
    <source>
        <dbReference type="ARBA" id="ARBA00023211"/>
    </source>
</evidence>
<feature type="binding site" evidence="9">
    <location>
        <position position="199"/>
    </location>
    <ligand>
        <name>1-deoxy-D-xylulose 5-phosphate</name>
        <dbReference type="ChEBI" id="CHEBI:57792"/>
    </ligand>
</feature>